<protein>
    <recommendedName>
        <fullName evidence="4">Ribosomal protein L15</fullName>
    </recommendedName>
</protein>
<sequence length="219" mass="25057">MGAYRYVQELYRKKQSDVMRYLLRVRVWQYRQMTKFHRAPRPTRPDKARRLGYKAKQGFSIFRVRVRRGGRKRPVAKGCTYGKPKSHGVNQLKPYRCLQSVAEVSCSLAHGPEISTQSDDIYSTQFTLNSFDGLIFLGCLTIPPEESNSKPSKQSTNPTLPPAGTRRPPRRWTPRAQLVLGGAGCRVQVLRGHHGRHRPQRDPPRRQGQLDLQRGAQAP</sequence>
<evidence type="ECO:0000256" key="3">
    <source>
        <dbReference type="ARBA" id="ARBA00023274"/>
    </source>
</evidence>
<evidence type="ECO:0000256" key="4">
    <source>
        <dbReference type="RuleBase" id="RU000663"/>
    </source>
</evidence>
<feature type="region of interest" description="Disordered" evidence="5">
    <location>
        <begin position="192"/>
        <end position="219"/>
    </location>
</feature>
<feature type="region of interest" description="Disordered" evidence="5">
    <location>
        <begin position="145"/>
        <end position="172"/>
    </location>
</feature>
<reference evidence="6" key="1">
    <citation type="submission" date="2021-05" db="EMBL/GenBank/DDBJ databases">
        <authorList>
            <person name="Alioto T."/>
            <person name="Alioto T."/>
            <person name="Gomez Garrido J."/>
        </authorList>
    </citation>
    <scope>NUCLEOTIDE SEQUENCE</scope>
</reference>
<keyword evidence="2 4" id="KW-0689">Ribosomal protein</keyword>
<dbReference type="GO" id="GO:0002181">
    <property type="term" value="P:cytoplasmic translation"/>
    <property type="evidence" value="ECO:0007669"/>
    <property type="project" value="TreeGrafter"/>
</dbReference>
<dbReference type="Pfam" id="PF00827">
    <property type="entry name" value="Ribosomal_L15e"/>
    <property type="match status" value="1"/>
</dbReference>
<proteinExistence type="inferred from homology"/>
<dbReference type="Gene3D" id="3.40.1120.10">
    <property type="entry name" value="Ribosomal protein l15e"/>
    <property type="match status" value="1"/>
</dbReference>
<dbReference type="SMART" id="SM01384">
    <property type="entry name" value="Ribosomal_L15e"/>
    <property type="match status" value="1"/>
</dbReference>
<evidence type="ECO:0000313" key="6">
    <source>
        <dbReference type="EMBL" id="CAG6479511.1"/>
    </source>
</evidence>
<dbReference type="SUPFAM" id="SSF54189">
    <property type="entry name" value="Ribosomal proteins S24e, L23 and L15e"/>
    <property type="match status" value="1"/>
</dbReference>
<dbReference type="InterPro" id="IPR020925">
    <property type="entry name" value="Ribosomal_eL15_CS"/>
</dbReference>
<evidence type="ECO:0000256" key="5">
    <source>
        <dbReference type="SAM" id="MobiDB-lite"/>
    </source>
</evidence>
<dbReference type="GO" id="GO:0003723">
    <property type="term" value="F:RNA binding"/>
    <property type="evidence" value="ECO:0007669"/>
    <property type="project" value="TreeGrafter"/>
</dbReference>
<dbReference type="GO" id="GO:0022625">
    <property type="term" value="C:cytosolic large ribosomal subunit"/>
    <property type="evidence" value="ECO:0007669"/>
    <property type="project" value="TreeGrafter"/>
</dbReference>
<dbReference type="AlphaFoldDB" id="A0A8D8BX25"/>
<dbReference type="InterPro" id="IPR024794">
    <property type="entry name" value="Rbsml_eL15_core_dom_sf"/>
</dbReference>
<dbReference type="InterPro" id="IPR012678">
    <property type="entry name" value="Ribosomal_uL23/eL15/eS24_sf"/>
</dbReference>
<evidence type="ECO:0000256" key="1">
    <source>
        <dbReference type="ARBA" id="ARBA00006857"/>
    </source>
</evidence>
<organism evidence="6">
    <name type="scientific">Culex pipiens</name>
    <name type="common">House mosquito</name>
    <dbReference type="NCBI Taxonomy" id="7175"/>
    <lineage>
        <taxon>Eukaryota</taxon>
        <taxon>Metazoa</taxon>
        <taxon>Ecdysozoa</taxon>
        <taxon>Arthropoda</taxon>
        <taxon>Hexapoda</taxon>
        <taxon>Insecta</taxon>
        <taxon>Pterygota</taxon>
        <taxon>Neoptera</taxon>
        <taxon>Endopterygota</taxon>
        <taxon>Diptera</taxon>
        <taxon>Nematocera</taxon>
        <taxon>Culicoidea</taxon>
        <taxon>Culicidae</taxon>
        <taxon>Culicinae</taxon>
        <taxon>Culicini</taxon>
        <taxon>Culex</taxon>
        <taxon>Culex</taxon>
    </lineage>
</organism>
<keyword evidence="3 4" id="KW-0687">Ribonucleoprotein</keyword>
<dbReference type="InterPro" id="IPR000439">
    <property type="entry name" value="Ribosomal_eL15"/>
</dbReference>
<dbReference type="PROSITE" id="PS01194">
    <property type="entry name" value="RIBOSOMAL_L15E"/>
    <property type="match status" value="1"/>
</dbReference>
<dbReference type="EMBL" id="HBUE01085503">
    <property type="protein sequence ID" value="CAG6479511.1"/>
    <property type="molecule type" value="Transcribed_RNA"/>
</dbReference>
<evidence type="ECO:0000256" key="2">
    <source>
        <dbReference type="ARBA" id="ARBA00022980"/>
    </source>
</evidence>
<dbReference type="PANTHER" id="PTHR11847">
    <property type="entry name" value="RIBOSOMAL PROTEIN L15"/>
    <property type="match status" value="1"/>
</dbReference>
<dbReference type="GO" id="GO:0003735">
    <property type="term" value="F:structural constituent of ribosome"/>
    <property type="evidence" value="ECO:0007669"/>
    <property type="project" value="InterPro"/>
</dbReference>
<dbReference type="PANTHER" id="PTHR11847:SF4">
    <property type="entry name" value="LARGE RIBOSOMAL SUBUNIT PROTEIN EL15"/>
    <property type="match status" value="1"/>
</dbReference>
<comment type="similarity">
    <text evidence="1 4">Belongs to the eukaryotic ribosomal protein eL15 family.</text>
</comment>
<name>A0A8D8BX25_CULPI</name>
<accession>A0A8D8BX25</accession>